<dbReference type="Gene3D" id="3.40.50.1970">
    <property type="match status" value="1"/>
</dbReference>
<proteinExistence type="inferred from homology"/>
<dbReference type="PANTHER" id="PTHR11496:SF83">
    <property type="entry name" value="HYDROXYACID-OXOACID TRANSHYDROGENASE, MITOCHONDRIAL"/>
    <property type="match status" value="1"/>
</dbReference>
<dbReference type="GO" id="GO:0046872">
    <property type="term" value="F:metal ion binding"/>
    <property type="evidence" value="ECO:0007669"/>
    <property type="project" value="InterPro"/>
</dbReference>
<dbReference type="EMBL" id="SIRE01000016">
    <property type="protein sequence ID" value="TBL75669.1"/>
    <property type="molecule type" value="Genomic_DNA"/>
</dbReference>
<evidence type="ECO:0000313" key="5">
    <source>
        <dbReference type="EMBL" id="TBL75669.1"/>
    </source>
</evidence>
<dbReference type="CDD" id="cd08551">
    <property type="entry name" value="Fe-ADH"/>
    <property type="match status" value="1"/>
</dbReference>
<dbReference type="Pfam" id="PF25137">
    <property type="entry name" value="ADH_Fe_C"/>
    <property type="match status" value="1"/>
</dbReference>
<dbReference type="OrthoDB" id="9815791at2"/>
<feature type="domain" description="Alcohol dehydrogenase iron-type/glycerol dehydrogenase GldA" evidence="3">
    <location>
        <begin position="11"/>
        <end position="179"/>
    </location>
</feature>
<dbReference type="InterPro" id="IPR001670">
    <property type="entry name" value="ADH_Fe/GldA"/>
</dbReference>
<gene>
    <name evidence="5" type="ORF">EYB31_21995</name>
</gene>
<dbReference type="AlphaFoldDB" id="A0A4Q9DL00"/>
<dbReference type="GO" id="GO:0004022">
    <property type="term" value="F:alcohol dehydrogenase (NAD+) activity"/>
    <property type="evidence" value="ECO:0007669"/>
    <property type="project" value="UniProtKB-ARBA"/>
</dbReference>
<dbReference type="InterPro" id="IPR039697">
    <property type="entry name" value="Alcohol_dehydrogenase_Fe"/>
</dbReference>
<dbReference type="RefSeq" id="WP_131015580.1">
    <property type="nucleotide sequence ID" value="NZ_SIRE01000016.1"/>
</dbReference>
<keyword evidence="2" id="KW-0560">Oxidoreductase</keyword>
<dbReference type="InterPro" id="IPR056798">
    <property type="entry name" value="ADH_Fe_C"/>
</dbReference>
<dbReference type="Gene3D" id="1.20.1090.10">
    <property type="entry name" value="Dehydroquinate synthase-like - alpha domain"/>
    <property type="match status" value="1"/>
</dbReference>
<name>A0A4Q9DL00_9BACL</name>
<organism evidence="5 6">
    <name type="scientific">Paenibacillus thalictri</name>
    <dbReference type="NCBI Taxonomy" id="2527873"/>
    <lineage>
        <taxon>Bacteria</taxon>
        <taxon>Bacillati</taxon>
        <taxon>Bacillota</taxon>
        <taxon>Bacilli</taxon>
        <taxon>Bacillales</taxon>
        <taxon>Paenibacillaceae</taxon>
        <taxon>Paenibacillus</taxon>
    </lineage>
</organism>
<evidence type="ECO:0000256" key="2">
    <source>
        <dbReference type="ARBA" id="ARBA00023002"/>
    </source>
</evidence>
<comment type="caution">
    <text evidence="5">The sequence shown here is derived from an EMBL/GenBank/DDBJ whole genome shotgun (WGS) entry which is preliminary data.</text>
</comment>
<dbReference type="FunFam" id="1.20.1090.10:FF:000001">
    <property type="entry name" value="Aldehyde-alcohol dehydrogenase"/>
    <property type="match status" value="1"/>
</dbReference>
<dbReference type="Pfam" id="PF00465">
    <property type="entry name" value="Fe-ADH"/>
    <property type="match status" value="1"/>
</dbReference>
<dbReference type="InterPro" id="IPR018211">
    <property type="entry name" value="ADH_Fe_CS"/>
</dbReference>
<keyword evidence="6" id="KW-1185">Reference proteome</keyword>
<dbReference type="FunFam" id="3.40.50.1970:FF:000003">
    <property type="entry name" value="Alcohol dehydrogenase, iron-containing"/>
    <property type="match status" value="1"/>
</dbReference>
<evidence type="ECO:0000256" key="1">
    <source>
        <dbReference type="ARBA" id="ARBA00007358"/>
    </source>
</evidence>
<sequence>MRNYWDFFSTERIIFGNGSIQRLDAALKSLKAKHVLLITDPGIVKSGILSRVEQLLKSWEYELIVYDGAIPEPPIEKAVECFEFAKSQMNIDAIIGLGGGSSIDLAKIVALLLEHGGHPRQYFGENAIPHAIAPLIAIPTTAGTGSEVTSVAVVTDTQHNIKVGISNNFLRPKIALLDPELTVELPPYVTACSGIDALAHAVEAYMATDFKYIRAEGEILFQGSNPISDTLALQAIQLICRNLVVAVQQGANIEARSNMLQGSLLAGMAFSNAGTAAAHALAYPLGGLTKSPHGELTGLLLPYVMSFNAEAQPKKMRSIAHALALPCDHLTNKEVAALVVRKVMELLESIGLPTKLSSIGLKRETIPEVADSALKIDRLIRNNPRTPNRDGMISLLEAAF</sequence>
<accession>A0A4Q9DL00</accession>
<dbReference type="PANTHER" id="PTHR11496">
    <property type="entry name" value="ALCOHOL DEHYDROGENASE"/>
    <property type="match status" value="1"/>
</dbReference>
<evidence type="ECO:0000259" key="4">
    <source>
        <dbReference type="Pfam" id="PF25137"/>
    </source>
</evidence>
<protein>
    <submittedName>
        <fullName evidence="5">Iron-containing alcohol dehydrogenase</fullName>
    </submittedName>
</protein>
<dbReference type="PROSITE" id="PS00913">
    <property type="entry name" value="ADH_IRON_1"/>
    <property type="match status" value="1"/>
</dbReference>
<reference evidence="5 6" key="1">
    <citation type="submission" date="2019-02" db="EMBL/GenBank/DDBJ databases">
        <title>Paenibacillus sp. nov., isolated from surface-sterilized tissue of Thalictrum simplex L.</title>
        <authorList>
            <person name="Tuo L."/>
        </authorList>
    </citation>
    <scope>NUCLEOTIDE SEQUENCE [LARGE SCALE GENOMIC DNA]</scope>
    <source>
        <strain evidence="5 6">N2SHLJ1</strain>
    </source>
</reference>
<evidence type="ECO:0000313" key="6">
    <source>
        <dbReference type="Proteomes" id="UP000293142"/>
    </source>
</evidence>
<evidence type="ECO:0000259" key="3">
    <source>
        <dbReference type="Pfam" id="PF00465"/>
    </source>
</evidence>
<dbReference type="Proteomes" id="UP000293142">
    <property type="component" value="Unassembled WGS sequence"/>
</dbReference>
<comment type="similarity">
    <text evidence="1">Belongs to the iron-containing alcohol dehydrogenase family.</text>
</comment>
<dbReference type="SUPFAM" id="SSF56796">
    <property type="entry name" value="Dehydroquinate synthase-like"/>
    <property type="match status" value="1"/>
</dbReference>
<feature type="domain" description="Fe-containing alcohol dehydrogenase-like C-terminal" evidence="4">
    <location>
        <begin position="190"/>
        <end position="400"/>
    </location>
</feature>